<dbReference type="InterPro" id="IPR002048">
    <property type="entry name" value="EF_hand_dom"/>
</dbReference>
<accession>A0A8S3ZVW6</accession>
<feature type="domain" description="EF-hand" evidence="2">
    <location>
        <begin position="19"/>
        <end position="54"/>
    </location>
</feature>
<dbReference type="Gene3D" id="1.10.238.10">
    <property type="entry name" value="EF-hand"/>
    <property type="match status" value="1"/>
</dbReference>
<dbReference type="PROSITE" id="PS50222">
    <property type="entry name" value="EF_HAND_2"/>
    <property type="match status" value="1"/>
</dbReference>
<protein>
    <recommendedName>
        <fullName evidence="2">EF-hand domain-containing protein</fullName>
    </recommendedName>
</protein>
<gene>
    <name evidence="3" type="ORF">CUNI_LOCUS17650</name>
</gene>
<evidence type="ECO:0000256" key="1">
    <source>
        <dbReference type="ARBA" id="ARBA00022837"/>
    </source>
</evidence>
<proteinExistence type="predicted"/>
<name>A0A8S3ZVW6_9EUPU</name>
<keyword evidence="1" id="KW-0106">Calcium</keyword>
<organism evidence="3 4">
    <name type="scientific">Candidula unifasciata</name>
    <dbReference type="NCBI Taxonomy" id="100452"/>
    <lineage>
        <taxon>Eukaryota</taxon>
        <taxon>Metazoa</taxon>
        <taxon>Spiralia</taxon>
        <taxon>Lophotrochozoa</taxon>
        <taxon>Mollusca</taxon>
        <taxon>Gastropoda</taxon>
        <taxon>Heterobranchia</taxon>
        <taxon>Euthyneura</taxon>
        <taxon>Panpulmonata</taxon>
        <taxon>Eupulmonata</taxon>
        <taxon>Stylommatophora</taxon>
        <taxon>Helicina</taxon>
        <taxon>Helicoidea</taxon>
        <taxon>Geomitridae</taxon>
        <taxon>Candidula</taxon>
    </lineage>
</organism>
<dbReference type="EMBL" id="CAJHNH020005088">
    <property type="protein sequence ID" value="CAG5132092.1"/>
    <property type="molecule type" value="Genomic_DNA"/>
</dbReference>
<dbReference type="InterPro" id="IPR011992">
    <property type="entry name" value="EF-hand-dom_pair"/>
</dbReference>
<evidence type="ECO:0000313" key="4">
    <source>
        <dbReference type="Proteomes" id="UP000678393"/>
    </source>
</evidence>
<keyword evidence="4" id="KW-1185">Reference proteome</keyword>
<dbReference type="GO" id="GO:0005509">
    <property type="term" value="F:calcium ion binding"/>
    <property type="evidence" value="ECO:0007669"/>
    <property type="project" value="InterPro"/>
</dbReference>
<comment type="caution">
    <text evidence="3">The sequence shown here is derived from an EMBL/GenBank/DDBJ whole genome shotgun (WGS) entry which is preliminary data.</text>
</comment>
<dbReference type="PROSITE" id="PS00018">
    <property type="entry name" value="EF_HAND_1"/>
    <property type="match status" value="1"/>
</dbReference>
<sequence length="212" mass="24311">FPKSNINAILEKLAVRLGSNKEDVRAFFAKTDPAGSGYMSYEKFREMALSIEPTLTEHEIITVARQFSDRRSDIVLDVDKLTSIIQEELRKKNFEGFGTLISSLRHLDKDCTGFLSRDDIRREFIAQHVPISDDMLRAALSVAKTSENNNEAILYEDFVNSFNWRDFPAPPAQYQSAVGDEEWCRSKPQSKIEQVHYQSLLQRLFSNAKDNI</sequence>
<feature type="non-terminal residue" evidence="3">
    <location>
        <position position="212"/>
    </location>
</feature>
<evidence type="ECO:0000313" key="3">
    <source>
        <dbReference type="EMBL" id="CAG5132092.1"/>
    </source>
</evidence>
<evidence type="ECO:0000259" key="2">
    <source>
        <dbReference type="PROSITE" id="PS50222"/>
    </source>
</evidence>
<dbReference type="Proteomes" id="UP000678393">
    <property type="component" value="Unassembled WGS sequence"/>
</dbReference>
<dbReference type="SUPFAM" id="SSF47473">
    <property type="entry name" value="EF-hand"/>
    <property type="match status" value="1"/>
</dbReference>
<dbReference type="OrthoDB" id="10255210at2759"/>
<dbReference type="AlphaFoldDB" id="A0A8S3ZVW6"/>
<reference evidence="3" key="1">
    <citation type="submission" date="2021-04" db="EMBL/GenBank/DDBJ databases">
        <authorList>
            <consortium name="Molecular Ecology Group"/>
        </authorList>
    </citation>
    <scope>NUCLEOTIDE SEQUENCE</scope>
</reference>
<dbReference type="InterPro" id="IPR018247">
    <property type="entry name" value="EF_Hand_1_Ca_BS"/>
</dbReference>